<dbReference type="Gene3D" id="3.40.50.620">
    <property type="entry name" value="HUPs"/>
    <property type="match status" value="1"/>
</dbReference>
<keyword evidence="6" id="KW-1185">Reference proteome</keyword>
<dbReference type="InterPro" id="IPR014729">
    <property type="entry name" value="Rossmann-like_a/b/a_fold"/>
</dbReference>
<evidence type="ECO:0000313" key="5">
    <source>
        <dbReference type="EMBL" id="KIL37506.1"/>
    </source>
</evidence>
<dbReference type="EMBL" id="JXAL01000001">
    <property type="protein sequence ID" value="KIL37506.1"/>
    <property type="molecule type" value="Genomic_DNA"/>
</dbReference>
<evidence type="ECO:0000259" key="4">
    <source>
        <dbReference type="SMART" id="SM00893"/>
    </source>
</evidence>
<dbReference type="PIRSF" id="PIRSF000090">
    <property type="entry name" value="Beta-ETF"/>
    <property type="match status" value="1"/>
</dbReference>
<dbReference type="InterPro" id="IPR033948">
    <property type="entry name" value="ETF_beta_N"/>
</dbReference>
<protein>
    <recommendedName>
        <fullName evidence="2">Electron transfer flavoprotein small subunit</fullName>
    </recommendedName>
</protein>
<dbReference type="SUPFAM" id="SSF52402">
    <property type="entry name" value="Adenine nucleotide alpha hydrolases-like"/>
    <property type="match status" value="1"/>
</dbReference>
<sequence length="273" mass="30004">MLHIVACIKQVPDTKIIKMNPKTNTMDRASAPAILNPYDSHAVEEAVRLRSRYGGTVSVLTMGPPPAVKAIKKCIEIGADEGYMITDRAFAGADTLATSYALTKALQKIAETRPIDLIICGKMTIDGDTGQVGPGIARRLDMPPLTSVNKVVELNREEGYAIVHRKLEDGYEVIRSTLPCLLSVEKEINDVPYSTMTNMLRAARYQPHIWSVNDLPDIDKTQLGLKGSPTIVSSVWAPEKPKGGTQLEGNPQEQVRQLIDILLERKELFQGVT</sequence>
<dbReference type="InterPro" id="IPR000049">
    <property type="entry name" value="ET-Flavoprotein_bsu_CS"/>
</dbReference>
<evidence type="ECO:0000256" key="3">
    <source>
        <dbReference type="ARBA" id="ARBA00049933"/>
    </source>
</evidence>
<comment type="caution">
    <text evidence="5">The sequence shown here is derived from an EMBL/GenBank/DDBJ whole genome shotgun (WGS) entry which is preliminary data.</text>
</comment>
<name>A0ABR5A940_9BACL</name>
<dbReference type="CDD" id="cd01714">
    <property type="entry name" value="ETF_beta"/>
    <property type="match status" value="1"/>
</dbReference>
<dbReference type="Proteomes" id="UP000054526">
    <property type="component" value="Unassembled WGS sequence"/>
</dbReference>
<dbReference type="InterPro" id="IPR014730">
    <property type="entry name" value="ETF_a/b_N"/>
</dbReference>
<dbReference type="RefSeq" id="WP_041059042.1">
    <property type="nucleotide sequence ID" value="NZ_JXAL01000001.1"/>
</dbReference>
<evidence type="ECO:0000256" key="2">
    <source>
        <dbReference type="ARBA" id="ARBA00042002"/>
    </source>
</evidence>
<dbReference type="Pfam" id="PF01012">
    <property type="entry name" value="ETF"/>
    <property type="match status" value="1"/>
</dbReference>
<feature type="domain" description="Electron transfer flavoprotein alpha/beta-subunit N-terminal" evidence="4">
    <location>
        <begin position="23"/>
        <end position="219"/>
    </location>
</feature>
<accession>A0ABR5A940</accession>
<dbReference type="InterPro" id="IPR012255">
    <property type="entry name" value="ETF_b"/>
</dbReference>
<dbReference type="PROSITE" id="PS01065">
    <property type="entry name" value="ETF_BETA"/>
    <property type="match status" value="1"/>
</dbReference>
<dbReference type="SMART" id="SM00893">
    <property type="entry name" value="ETF"/>
    <property type="match status" value="1"/>
</dbReference>
<proteinExistence type="inferred from homology"/>
<gene>
    <name evidence="5" type="ORF">SD71_02415</name>
</gene>
<comment type="similarity">
    <text evidence="1">Belongs to the ETF beta-subunit/FixA family.</text>
</comment>
<evidence type="ECO:0000256" key="1">
    <source>
        <dbReference type="ARBA" id="ARBA00007557"/>
    </source>
</evidence>
<comment type="cofactor">
    <cofactor evidence="3">
        <name>AMP</name>
        <dbReference type="ChEBI" id="CHEBI:456215"/>
    </cofactor>
</comment>
<dbReference type="PANTHER" id="PTHR21294">
    <property type="entry name" value="ELECTRON TRANSFER FLAVOPROTEIN BETA-SUBUNIT"/>
    <property type="match status" value="1"/>
</dbReference>
<reference evidence="5 6" key="1">
    <citation type="submission" date="2014-12" db="EMBL/GenBank/DDBJ databases">
        <title>Draft genome sequence of Cohnella kolymensis strain B-2846.</title>
        <authorList>
            <person name="Karlyshev A.V."/>
            <person name="Kudryashova E.B."/>
        </authorList>
    </citation>
    <scope>NUCLEOTIDE SEQUENCE [LARGE SCALE GENOMIC DNA]</scope>
    <source>
        <strain evidence="5 6">VKM B-2846</strain>
    </source>
</reference>
<dbReference type="PANTHER" id="PTHR21294:SF17">
    <property type="entry name" value="PROTEIN FIXA"/>
    <property type="match status" value="1"/>
</dbReference>
<evidence type="ECO:0000313" key="6">
    <source>
        <dbReference type="Proteomes" id="UP000054526"/>
    </source>
</evidence>
<organism evidence="5 6">
    <name type="scientific">Cohnella kolymensis</name>
    <dbReference type="NCBI Taxonomy" id="1590652"/>
    <lineage>
        <taxon>Bacteria</taxon>
        <taxon>Bacillati</taxon>
        <taxon>Bacillota</taxon>
        <taxon>Bacilli</taxon>
        <taxon>Bacillales</taxon>
        <taxon>Paenibacillaceae</taxon>
        <taxon>Cohnella</taxon>
    </lineage>
</organism>